<dbReference type="GO" id="GO:0008233">
    <property type="term" value="F:peptidase activity"/>
    <property type="evidence" value="ECO:0007669"/>
    <property type="project" value="UniProtKB-KW"/>
</dbReference>
<accession>A0A1V2LTC1</accession>
<comment type="caution">
    <text evidence="1">The sequence shown here is derived from an EMBL/GenBank/DDBJ whole genome shotgun (WGS) entry which is preliminary data.</text>
</comment>
<dbReference type="AlphaFoldDB" id="A0A1V2LTC1"/>
<organism evidence="1 2">
    <name type="scientific">Pichia kudriavzevii</name>
    <name type="common">Yeast</name>
    <name type="synonym">Issatchenkia orientalis</name>
    <dbReference type="NCBI Taxonomy" id="4909"/>
    <lineage>
        <taxon>Eukaryota</taxon>
        <taxon>Fungi</taxon>
        <taxon>Dikarya</taxon>
        <taxon>Ascomycota</taxon>
        <taxon>Saccharomycotina</taxon>
        <taxon>Pichiomycetes</taxon>
        <taxon>Pichiales</taxon>
        <taxon>Pichiaceae</taxon>
        <taxon>Pichia</taxon>
    </lineage>
</organism>
<dbReference type="EMBL" id="MQVM01000002">
    <property type="protein sequence ID" value="ONH77086.1"/>
    <property type="molecule type" value="Genomic_DNA"/>
</dbReference>
<gene>
    <name evidence="1" type="ORF">BOH78_0542</name>
</gene>
<reference evidence="2" key="1">
    <citation type="journal article" date="2017" name="Genome Announc.">
        <title>Genome sequences of Cyberlindnera fabianii 65, Pichia kudriavzevii 129, and Saccharomyces cerevisiae 131 isolated from fermented masau fruits in Zimbabwe.</title>
        <authorList>
            <person name="van Rijswijck I.M.H."/>
            <person name="Derks M.F.L."/>
            <person name="Abee T."/>
            <person name="de Ridder D."/>
            <person name="Smid E.J."/>
        </authorList>
    </citation>
    <scope>NUCLEOTIDE SEQUENCE [LARGE SCALE GENOMIC DNA]</scope>
    <source>
        <strain evidence="2">129</strain>
    </source>
</reference>
<dbReference type="GO" id="GO:0006508">
    <property type="term" value="P:proteolysis"/>
    <property type="evidence" value="ECO:0007669"/>
    <property type="project" value="UniProtKB-KW"/>
</dbReference>
<keyword evidence="1" id="KW-0645">Protease</keyword>
<name>A0A1V2LTC1_PICKU</name>
<evidence type="ECO:0000313" key="2">
    <source>
        <dbReference type="Proteomes" id="UP000189274"/>
    </source>
</evidence>
<sequence>MVVISSDNTSKIEFNKLNDPNDTTFTRVYKHLFRYASPNLLIWGPLAPAHDALFARTAMARIQVAAGIVLIGGAFRRFSPGLNVWKRRFTRLTSFTAGSMFVITGIREVSYFDNPHSNPLYVEIQLARELSLLNPENKGVVNRGSYWLGPKNFMPMNNEQYWKMVYTMEVNEIMADQYLESPLLVQYKKILDRKYGPDSKVDLKARELTARIEDITKGDAGLPVHSCMSESSNVFPLFTRELNTKKSQTLNFWTVNNPLDSLQLQEYKDFYSYEFPRMKYPEVSK</sequence>
<dbReference type="VEuPathDB" id="FungiDB:C5L36_0B10470"/>
<evidence type="ECO:0000313" key="1">
    <source>
        <dbReference type="EMBL" id="ONH77086.1"/>
    </source>
</evidence>
<dbReference type="Proteomes" id="UP000189274">
    <property type="component" value="Unassembled WGS sequence"/>
</dbReference>
<keyword evidence="1" id="KW-0378">Hydrolase</keyword>
<protein>
    <submittedName>
        <fullName evidence="1">Mitochondrial inner membrane i-AAA protease complex subunit MGR1</fullName>
    </submittedName>
</protein>
<proteinExistence type="predicted"/>